<dbReference type="GO" id="GO:0005975">
    <property type="term" value="P:carbohydrate metabolic process"/>
    <property type="evidence" value="ECO:0007669"/>
    <property type="project" value="InterPro"/>
</dbReference>
<dbReference type="InterPro" id="IPR012291">
    <property type="entry name" value="CBM2_carb-bd_dom_sf"/>
</dbReference>
<dbReference type="SMART" id="SM00637">
    <property type="entry name" value="CBD_II"/>
    <property type="match status" value="1"/>
</dbReference>
<dbReference type="GO" id="GO:0030247">
    <property type="term" value="F:polysaccharide binding"/>
    <property type="evidence" value="ECO:0007669"/>
    <property type="project" value="InterPro"/>
</dbReference>
<dbReference type="HOGENOM" id="CLU_662103_0_0_11"/>
<evidence type="ECO:0000313" key="4">
    <source>
        <dbReference type="EMBL" id="ADG89487.1"/>
    </source>
</evidence>
<feature type="compositionally biased region" description="Low complexity" evidence="1">
    <location>
        <begin position="223"/>
        <end position="260"/>
    </location>
</feature>
<evidence type="ECO:0000256" key="2">
    <source>
        <dbReference type="SAM" id="Phobius"/>
    </source>
</evidence>
<feature type="compositionally biased region" description="Basic and acidic residues" evidence="1">
    <location>
        <begin position="272"/>
        <end position="287"/>
    </location>
</feature>
<feature type="compositionally biased region" description="Low complexity" evidence="1">
    <location>
        <begin position="299"/>
        <end position="313"/>
    </location>
</feature>
<reference evidence="4 5" key="1">
    <citation type="submission" date="2010-01" db="EMBL/GenBank/DDBJ databases">
        <title>The complete genome of Thermobispora bispora DSM 43833.</title>
        <authorList>
            <consortium name="US DOE Joint Genome Institute (JGI-PGF)"/>
            <person name="Lucas S."/>
            <person name="Copeland A."/>
            <person name="Lapidus A."/>
            <person name="Glavina del Rio T."/>
            <person name="Dalin E."/>
            <person name="Tice H."/>
            <person name="Bruce D."/>
            <person name="Goodwin L."/>
            <person name="Pitluck S."/>
            <person name="Kyrpides N."/>
            <person name="Mavromatis K."/>
            <person name="Ivanova N."/>
            <person name="Mikhailova N."/>
            <person name="Chertkov O."/>
            <person name="Brettin T."/>
            <person name="Detter J.C."/>
            <person name="Han C."/>
            <person name="Larimer F."/>
            <person name="Land M."/>
            <person name="Hauser L."/>
            <person name="Markowitz V."/>
            <person name="Cheng J.-F."/>
            <person name="Hugenholtz P."/>
            <person name="Woyke T."/>
            <person name="Wu D."/>
            <person name="Jando M."/>
            <person name="Schneider S."/>
            <person name="Klenk H.-P."/>
            <person name="Eisen J.A."/>
        </authorList>
    </citation>
    <scope>NUCLEOTIDE SEQUENCE [LARGE SCALE GENOMIC DNA]</scope>
    <source>
        <strain evidence="5">ATCC 19993 / DSM 43833 / CBS 139.67 / JCM 10125 / KCTC 9307 / NBRC 14880 / R51</strain>
    </source>
</reference>
<evidence type="ECO:0000313" key="5">
    <source>
        <dbReference type="Proteomes" id="UP000006640"/>
    </source>
</evidence>
<organism evidence="4 5">
    <name type="scientific">Thermobispora bispora (strain ATCC 19993 / DSM 43833 / CBS 139.67 / JCM 10125 / KCTC 9307 / NBRC 14880 / R51)</name>
    <dbReference type="NCBI Taxonomy" id="469371"/>
    <lineage>
        <taxon>Bacteria</taxon>
        <taxon>Bacillati</taxon>
        <taxon>Actinomycetota</taxon>
        <taxon>Actinomycetes</taxon>
        <taxon>Streptosporangiales</taxon>
        <taxon>Streptosporangiaceae</taxon>
        <taxon>Thermobispora</taxon>
    </lineage>
</organism>
<feature type="region of interest" description="Disordered" evidence="1">
    <location>
        <begin position="169"/>
        <end position="313"/>
    </location>
</feature>
<gene>
    <name evidence="4" type="ordered locus">Tbis_2788</name>
</gene>
<dbReference type="InterPro" id="IPR001919">
    <property type="entry name" value="CBD2"/>
</dbReference>
<keyword evidence="2" id="KW-0472">Membrane</keyword>
<keyword evidence="5" id="KW-1185">Reference proteome</keyword>
<feature type="compositionally biased region" description="Low complexity" evidence="1">
    <location>
        <begin position="108"/>
        <end position="117"/>
    </location>
</feature>
<dbReference type="Gene3D" id="2.60.40.290">
    <property type="match status" value="1"/>
</dbReference>
<protein>
    <recommendedName>
        <fullName evidence="3">CBM2 domain-containing protein</fullName>
    </recommendedName>
</protein>
<dbReference type="EMBL" id="CP001874">
    <property type="protein sequence ID" value="ADG89487.1"/>
    <property type="molecule type" value="Genomic_DNA"/>
</dbReference>
<dbReference type="Proteomes" id="UP000006640">
    <property type="component" value="Chromosome"/>
</dbReference>
<keyword evidence="2" id="KW-0812">Transmembrane</keyword>
<dbReference type="KEGG" id="tbi:Tbis_2788"/>
<dbReference type="eggNOG" id="ENOG502ZEY2">
    <property type="taxonomic scope" value="Bacteria"/>
</dbReference>
<dbReference type="AlphaFoldDB" id="D6Y671"/>
<accession>D6Y671</accession>
<keyword evidence="2" id="KW-1133">Transmembrane helix</keyword>
<evidence type="ECO:0000259" key="3">
    <source>
        <dbReference type="SMART" id="SM00637"/>
    </source>
</evidence>
<dbReference type="GO" id="GO:0004553">
    <property type="term" value="F:hydrolase activity, hydrolyzing O-glycosyl compounds"/>
    <property type="evidence" value="ECO:0007669"/>
    <property type="project" value="InterPro"/>
</dbReference>
<proteinExistence type="predicted"/>
<feature type="transmembrane region" description="Helical" evidence="2">
    <location>
        <begin position="120"/>
        <end position="142"/>
    </location>
</feature>
<feature type="domain" description="CBM2" evidence="3">
    <location>
        <begin position="319"/>
        <end position="410"/>
    </location>
</feature>
<name>D6Y671_THEBD</name>
<evidence type="ECO:0000256" key="1">
    <source>
        <dbReference type="SAM" id="MobiDB-lite"/>
    </source>
</evidence>
<feature type="compositionally biased region" description="Basic and acidic residues" evidence="1">
    <location>
        <begin position="1"/>
        <end position="26"/>
    </location>
</feature>
<feature type="region of interest" description="Disordered" evidence="1">
    <location>
        <begin position="1"/>
        <end position="117"/>
    </location>
</feature>
<dbReference type="STRING" id="469371.Tbis_2788"/>
<sequence length="415" mass="41525">MGRHSADRQTPDAPRRGPAIPEERPGEVTYRLPAPPQDHADGRDTAPIAPTAARLGYAELAPERLDAEHTAAATGRSAGGASPGRETIAAARRGPSGNGTAGPSQDSAGPAGAPRRPGRLAVTTALAVLLAIGVTAGGVRLISQRYELTMAPSGSATCDAYTSCVTSAAGDALPTSGPAEEERPDASAAPETPLPGSAATPSAPPATAPSEPADASPEPRPAPTTAGPADATAAPLAAGRATAPTSPRQAGADAGDAGEAPQGRSDTGRAAPDTRAEPDLPAPREETGPAEGAARLPYPDASGPRPGAAPGAGAVTPGVLLRFTVTGAHDTGYRAELVVRATRDLPGWTVTLRVGGRVTALDGAEWRQRGRTLTIRSAEPLAAGEERRIAFEAEGAPWPPTECALAGGECAVTAR</sequence>